<dbReference type="EMBL" id="MU826834">
    <property type="protein sequence ID" value="KAJ7372857.1"/>
    <property type="molecule type" value="Genomic_DNA"/>
</dbReference>
<accession>A0A9W9Z0D3</accession>
<feature type="transmembrane region" description="Helical" evidence="1">
    <location>
        <begin position="161"/>
        <end position="181"/>
    </location>
</feature>
<reference evidence="2" key="1">
    <citation type="submission" date="2023-01" db="EMBL/GenBank/DDBJ databases">
        <title>Genome assembly of the deep-sea coral Lophelia pertusa.</title>
        <authorList>
            <person name="Herrera S."/>
            <person name="Cordes E."/>
        </authorList>
    </citation>
    <scope>NUCLEOTIDE SEQUENCE</scope>
    <source>
        <strain evidence="2">USNM1676648</strain>
        <tissue evidence="2">Polyp</tissue>
    </source>
</reference>
<proteinExistence type="predicted"/>
<dbReference type="Proteomes" id="UP001163046">
    <property type="component" value="Unassembled WGS sequence"/>
</dbReference>
<keyword evidence="1" id="KW-0812">Transmembrane</keyword>
<comment type="caution">
    <text evidence="2">The sequence shown here is derived from an EMBL/GenBank/DDBJ whole genome shotgun (WGS) entry which is preliminary data.</text>
</comment>
<sequence>MFTQTEPIAEVMYIRHVYLFYSFVLVPGILTSAYLLSEYRDLERLYTGLSNSEVDGILLDVFTANYISNKQAKYSSDALEQVRILEFPFPIGIYMVNLLEEGYLFLHHCIKTESDNKFELDIYPTVLKYIRGSTFQATESRWWGTRLNLFGSNEVAFQQTLYILLSILAAFVVLGLLWDFFTRQKRRTLNFREKAYKKDAQDVDTNWKQDTLIRSSEFQRMMDRISDVEKCLAKISELKEVYNKMDGYWSYQEKLTSRKREIGHENSAYKTSLEMTTSDIKQ</sequence>
<name>A0A9W9Z0D3_9CNID</name>
<protein>
    <submittedName>
        <fullName evidence="2">Uncharacterized protein</fullName>
    </submittedName>
</protein>
<evidence type="ECO:0000313" key="2">
    <source>
        <dbReference type="EMBL" id="KAJ7372857.1"/>
    </source>
</evidence>
<dbReference type="OrthoDB" id="5989450at2759"/>
<keyword evidence="3" id="KW-1185">Reference proteome</keyword>
<evidence type="ECO:0000313" key="3">
    <source>
        <dbReference type="Proteomes" id="UP001163046"/>
    </source>
</evidence>
<keyword evidence="1" id="KW-0472">Membrane</keyword>
<keyword evidence="1" id="KW-1133">Transmembrane helix</keyword>
<feature type="transmembrane region" description="Helical" evidence="1">
    <location>
        <begin position="18"/>
        <end position="36"/>
    </location>
</feature>
<dbReference type="AlphaFoldDB" id="A0A9W9Z0D3"/>
<gene>
    <name evidence="2" type="ORF">OS493_016782</name>
</gene>
<organism evidence="2 3">
    <name type="scientific">Desmophyllum pertusum</name>
    <dbReference type="NCBI Taxonomy" id="174260"/>
    <lineage>
        <taxon>Eukaryota</taxon>
        <taxon>Metazoa</taxon>
        <taxon>Cnidaria</taxon>
        <taxon>Anthozoa</taxon>
        <taxon>Hexacorallia</taxon>
        <taxon>Scleractinia</taxon>
        <taxon>Caryophylliina</taxon>
        <taxon>Caryophylliidae</taxon>
        <taxon>Desmophyllum</taxon>
    </lineage>
</organism>
<evidence type="ECO:0000256" key="1">
    <source>
        <dbReference type="SAM" id="Phobius"/>
    </source>
</evidence>